<feature type="signal peptide" evidence="1">
    <location>
        <begin position="1"/>
        <end position="23"/>
    </location>
</feature>
<dbReference type="EMBL" id="HBED01050311">
    <property type="protein sequence ID" value="CAD8326988.1"/>
    <property type="molecule type" value="Transcribed_RNA"/>
</dbReference>
<evidence type="ECO:0000313" key="2">
    <source>
        <dbReference type="EMBL" id="CAD8326988.1"/>
    </source>
</evidence>
<evidence type="ECO:0000256" key="1">
    <source>
        <dbReference type="SAM" id="SignalP"/>
    </source>
</evidence>
<name>A0A7R9ZIR6_9STRA</name>
<keyword evidence="1" id="KW-0732">Signal</keyword>
<evidence type="ECO:0008006" key="3">
    <source>
        <dbReference type="Google" id="ProtNLM"/>
    </source>
</evidence>
<feature type="chain" id="PRO_5031027336" description="SUEL-type lectin domain-containing protein" evidence="1">
    <location>
        <begin position="24"/>
        <end position="204"/>
    </location>
</feature>
<reference evidence="2" key="1">
    <citation type="submission" date="2021-01" db="EMBL/GenBank/DDBJ databases">
        <authorList>
            <person name="Corre E."/>
            <person name="Pelletier E."/>
            <person name="Niang G."/>
            <person name="Scheremetjew M."/>
            <person name="Finn R."/>
            <person name="Kale V."/>
            <person name="Holt S."/>
            <person name="Cochrane G."/>
            <person name="Meng A."/>
            <person name="Brown T."/>
            <person name="Cohen L."/>
        </authorList>
    </citation>
    <scope>NUCLEOTIDE SEQUENCE</scope>
    <source>
        <strain evidence="2">CCMP147</strain>
    </source>
</reference>
<accession>A0A7R9ZIR6</accession>
<protein>
    <recommendedName>
        <fullName evidence="3">SUEL-type lectin domain-containing protein</fullName>
    </recommendedName>
</protein>
<organism evidence="2">
    <name type="scientific">Pseudictyota dubia</name>
    <dbReference type="NCBI Taxonomy" id="2749911"/>
    <lineage>
        <taxon>Eukaryota</taxon>
        <taxon>Sar</taxon>
        <taxon>Stramenopiles</taxon>
        <taxon>Ochrophyta</taxon>
        <taxon>Bacillariophyta</taxon>
        <taxon>Mediophyceae</taxon>
        <taxon>Biddulphiophycidae</taxon>
        <taxon>Eupodiscales</taxon>
        <taxon>Odontellaceae</taxon>
        <taxon>Pseudictyota</taxon>
    </lineage>
</organism>
<sequence>MKTPAAVAAALVSAFVFTAVSVAGTLAPEQDVIVDKVYEITNGQSLSRTPLHGRREAVSEQCDQETAAVLENPNVVSAAKEVGKCPPPMEGNNFVYDYADCPAVPYFEANCTAAGGVNTNTDFVLSCRNSAGSPLNVNYTNIPLCVGASCDLNEVDEFIDQQFAALKRELEVLGANCGGSGAHTMNVRGFVLGLIGALSAFLYL</sequence>
<proteinExistence type="predicted"/>
<gene>
    <name evidence="2" type="ORF">TDUB1175_LOCUS25415</name>
</gene>
<dbReference type="AlphaFoldDB" id="A0A7R9ZIR6"/>